<dbReference type="PANTHER" id="PTHR34387">
    <property type="entry name" value="SLR1258 PROTEIN"/>
    <property type="match status" value="1"/>
</dbReference>
<dbReference type="Gene3D" id="3.30.70.2970">
    <property type="entry name" value="Protein of unknown function (DUF541), domain 2"/>
    <property type="match status" value="1"/>
</dbReference>
<dbReference type="InterPro" id="IPR007497">
    <property type="entry name" value="SIMPL/DUF541"/>
</dbReference>
<dbReference type="Proteomes" id="UP000069906">
    <property type="component" value="Chromosome"/>
</dbReference>
<dbReference type="OrthoDB" id="12132at2157"/>
<evidence type="ECO:0000313" key="2">
    <source>
        <dbReference type="EMBL" id="AKH97371.1"/>
    </source>
</evidence>
<dbReference type="GeneID" id="25159064"/>
<evidence type="ECO:0000256" key="1">
    <source>
        <dbReference type="SAM" id="MobiDB-lite"/>
    </source>
</evidence>
<proteinExistence type="predicted"/>
<dbReference type="AlphaFoldDB" id="A0A0F7P889"/>
<dbReference type="Pfam" id="PF04402">
    <property type="entry name" value="SIMPL"/>
    <property type="match status" value="1"/>
</dbReference>
<reference evidence="2 3" key="1">
    <citation type="journal article" date="2015" name="ISME J.">
        <title>Elemental sulfur and acetate can support life of a novel strictly anaerobic haloarchaeon.</title>
        <authorList>
            <person name="Sorokin D.Y."/>
            <person name="Kublanov I.V."/>
            <person name="Gavrilov S.N."/>
            <person name="Rojo D."/>
            <person name="Roman P."/>
            <person name="Golyshin P.N."/>
            <person name="Slepak V.Z."/>
            <person name="Smedile F."/>
            <person name="Ferrer M."/>
            <person name="Messina E."/>
            <person name="La Cono V."/>
            <person name="Yakimov M.M."/>
        </authorList>
    </citation>
    <scope>NUCLEOTIDE SEQUENCE [LARGE SCALE GENOMIC DNA]</scope>
    <source>
        <strain evidence="2 3">HSR2</strain>
    </source>
</reference>
<sequence>MSRPVQTLTIALLVIVAVVASAGVVLALDDGSSSNQLTDAATQSPSTITVSSTGEERVQPDAAVVRVSIEATDPDVTAARTAVAENVSDVRSALEETGLGEDQVHTSEYRIYEDRRHDPTPTEGERSTEYRVRQTLTIEMNQIDRTGAVIDAAVDAGATGIHDVRYTLSTETRQEMKNQALENAMSDARSQAETVAESGDLTIDGVSSVETGNSGVPRPVYAMETAADGQASTDIDAGPVTVAAHVTVTYNASS</sequence>
<feature type="compositionally biased region" description="Polar residues" evidence="1">
    <location>
        <begin position="33"/>
        <end position="53"/>
    </location>
</feature>
<organism evidence="2 3">
    <name type="scientific">Halanaeroarchaeum sulfurireducens</name>
    <dbReference type="NCBI Taxonomy" id="1604004"/>
    <lineage>
        <taxon>Archaea</taxon>
        <taxon>Methanobacteriati</taxon>
        <taxon>Methanobacteriota</taxon>
        <taxon>Stenosarchaea group</taxon>
        <taxon>Halobacteria</taxon>
        <taxon>Halobacteriales</taxon>
        <taxon>Halobacteriaceae</taxon>
        <taxon>Halanaeroarchaeum</taxon>
    </lineage>
</organism>
<evidence type="ECO:0008006" key="4">
    <source>
        <dbReference type="Google" id="ProtNLM"/>
    </source>
</evidence>
<dbReference type="GO" id="GO:0006974">
    <property type="term" value="P:DNA damage response"/>
    <property type="evidence" value="ECO:0007669"/>
    <property type="project" value="TreeGrafter"/>
</dbReference>
<evidence type="ECO:0000313" key="3">
    <source>
        <dbReference type="Proteomes" id="UP000069906"/>
    </source>
</evidence>
<accession>A0A0F7P889</accession>
<dbReference type="KEGG" id="hsu:HLASF_0879"/>
<feature type="region of interest" description="Disordered" evidence="1">
    <location>
        <begin position="33"/>
        <end position="56"/>
    </location>
</feature>
<dbReference type="Gene3D" id="3.30.110.170">
    <property type="entry name" value="Protein of unknown function (DUF541), domain 1"/>
    <property type="match status" value="1"/>
</dbReference>
<gene>
    <name evidence="2" type="ORF">HLASF_0879</name>
</gene>
<dbReference type="RefSeq" id="WP_050048141.1">
    <property type="nucleotide sequence ID" value="NZ_CP008874.1"/>
</dbReference>
<keyword evidence="3" id="KW-1185">Reference proteome</keyword>
<name>A0A0F7P889_9EURY</name>
<dbReference type="HOGENOM" id="CLU_080344_2_0_2"/>
<dbReference type="EMBL" id="CP008874">
    <property type="protein sequence ID" value="AKH97371.1"/>
    <property type="molecule type" value="Genomic_DNA"/>
</dbReference>
<dbReference type="PANTHER" id="PTHR34387:SF2">
    <property type="entry name" value="SLR1258 PROTEIN"/>
    <property type="match status" value="1"/>
</dbReference>
<dbReference type="InterPro" id="IPR052022">
    <property type="entry name" value="26kDa_periplasmic_antigen"/>
</dbReference>
<protein>
    <recommendedName>
        <fullName evidence="4">SIMPL domain-containing protein</fullName>
    </recommendedName>
</protein>